<feature type="compositionally biased region" description="Basic and acidic residues" evidence="1">
    <location>
        <begin position="13"/>
        <end position="28"/>
    </location>
</feature>
<organism evidence="3 4">
    <name type="scientific">Thermocatellispora tengchongensis</name>
    <dbReference type="NCBI Taxonomy" id="1073253"/>
    <lineage>
        <taxon>Bacteria</taxon>
        <taxon>Bacillati</taxon>
        <taxon>Actinomycetota</taxon>
        <taxon>Actinomycetes</taxon>
        <taxon>Streptosporangiales</taxon>
        <taxon>Streptosporangiaceae</taxon>
        <taxon>Thermocatellispora</taxon>
    </lineage>
</organism>
<dbReference type="EMBL" id="JACHGN010000026">
    <property type="protein sequence ID" value="MBB5138947.1"/>
    <property type="molecule type" value="Genomic_DNA"/>
</dbReference>
<evidence type="ECO:0000256" key="2">
    <source>
        <dbReference type="SAM" id="Phobius"/>
    </source>
</evidence>
<feature type="transmembrane region" description="Helical" evidence="2">
    <location>
        <begin position="80"/>
        <end position="109"/>
    </location>
</feature>
<dbReference type="Proteomes" id="UP000578449">
    <property type="component" value="Unassembled WGS sequence"/>
</dbReference>
<keyword evidence="2" id="KW-0472">Membrane</keyword>
<accession>A0A840PPE3</accession>
<feature type="compositionally biased region" description="Basic and acidic residues" evidence="1">
    <location>
        <begin position="117"/>
        <end position="132"/>
    </location>
</feature>
<gene>
    <name evidence="3" type="ORF">HNP84_008709</name>
</gene>
<comment type="caution">
    <text evidence="3">The sequence shown here is derived from an EMBL/GenBank/DDBJ whole genome shotgun (WGS) entry which is preliminary data.</text>
</comment>
<keyword evidence="2" id="KW-0812">Transmembrane</keyword>
<dbReference type="RefSeq" id="WP_185055798.1">
    <property type="nucleotide sequence ID" value="NZ_BAABIX010000014.1"/>
</dbReference>
<evidence type="ECO:0000256" key="1">
    <source>
        <dbReference type="SAM" id="MobiDB-lite"/>
    </source>
</evidence>
<dbReference type="AlphaFoldDB" id="A0A840PPE3"/>
<evidence type="ECO:0000313" key="3">
    <source>
        <dbReference type="EMBL" id="MBB5138947.1"/>
    </source>
</evidence>
<keyword evidence="2" id="KW-1133">Transmembrane helix</keyword>
<feature type="region of interest" description="Disordered" evidence="1">
    <location>
        <begin position="1"/>
        <end position="28"/>
    </location>
</feature>
<name>A0A840PPE3_9ACTN</name>
<feature type="compositionally biased region" description="Basic residues" evidence="1">
    <location>
        <begin position="166"/>
        <end position="178"/>
    </location>
</feature>
<sequence length="178" mass="19534">MTTETRQPARQTTETRPESTERESRDELLTLNLPMVSFQVHRPHMPQMRRPQMRMPHVDTEPARKAVRNARTAMPPPERIAYYGGLGALAAFGVIEWPVAAAIGAGTVIAQRARGMRRAEPSSETARPKTEAAAEPTAETAAEKPKRASRTPRASSETPSDAAKTARARVRSAKTKPT</sequence>
<reference evidence="3 4" key="1">
    <citation type="submission" date="2020-08" db="EMBL/GenBank/DDBJ databases">
        <title>Genomic Encyclopedia of Type Strains, Phase IV (KMG-IV): sequencing the most valuable type-strain genomes for metagenomic binning, comparative biology and taxonomic classification.</title>
        <authorList>
            <person name="Goeker M."/>
        </authorList>
    </citation>
    <scope>NUCLEOTIDE SEQUENCE [LARGE SCALE GENOMIC DNA]</scope>
    <source>
        <strain evidence="3 4">DSM 45615</strain>
    </source>
</reference>
<proteinExistence type="predicted"/>
<protein>
    <submittedName>
        <fullName evidence="3">Uncharacterized protein</fullName>
    </submittedName>
</protein>
<feature type="region of interest" description="Disordered" evidence="1">
    <location>
        <begin position="116"/>
        <end position="178"/>
    </location>
</feature>
<evidence type="ECO:0000313" key="4">
    <source>
        <dbReference type="Proteomes" id="UP000578449"/>
    </source>
</evidence>
<keyword evidence="4" id="KW-1185">Reference proteome</keyword>